<dbReference type="EMBL" id="LYDR01000152">
    <property type="protein sequence ID" value="ODA28562.1"/>
    <property type="molecule type" value="Genomic_DNA"/>
</dbReference>
<name>A0A1C3E5P0_9PLAN</name>
<evidence type="ECO:0000313" key="2">
    <source>
        <dbReference type="Proteomes" id="UP000094828"/>
    </source>
</evidence>
<dbReference type="Proteomes" id="UP000094828">
    <property type="component" value="Unassembled WGS sequence"/>
</dbReference>
<accession>A0A1C3E5P0</accession>
<dbReference type="AlphaFoldDB" id="A0A1C3E5P0"/>
<sequence length="62" mass="6955">MSQQSQSQALRQVDTVRKHELEACFHQGGGHVLHVPGLTVLIPEQYPPQAESELSSELYQLK</sequence>
<comment type="caution">
    <text evidence="1">The sequence shown here is derived from an EMBL/GenBank/DDBJ whole genome shotgun (WGS) entry which is preliminary data.</text>
</comment>
<gene>
    <name evidence="1" type="ORF">A6X21_12755</name>
</gene>
<protein>
    <submittedName>
        <fullName evidence="1">Uncharacterized protein</fullName>
    </submittedName>
</protein>
<reference evidence="1 2" key="1">
    <citation type="submission" date="2016-05" db="EMBL/GenBank/DDBJ databases">
        <title>Genomic and physiological characterization of Planctopirus sp. isolated from fresh water lake.</title>
        <authorList>
            <person name="Subhash Y."/>
            <person name="Ramana C."/>
        </authorList>
    </citation>
    <scope>NUCLEOTIDE SEQUENCE [LARGE SCALE GENOMIC DNA]</scope>
    <source>
        <strain evidence="1 2">JC280</strain>
    </source>
</reference>
<keyword evidence="2" id="KW-1185">Reference proteome</keyword>
<evidence type="ECO:0000313" key="1">
    <source>
        <dbReference type="EMBL" id="ODA28562.1"/>
    </source>
</evidence>
<proteinExistence type="predicted"/>
<organism evidence="1 2">
    <name type="scientific">Planctopirus hydrillae</name>
    <dbReference type="NCBI Taxonomy" id="1841610"/>
    <lineage>
        <taxon>Bacteria</taxon>
        <taxon>Pseudomonadati</taxon>
        <taxon>Planctomycetota</taxon>
        <taxon>Planctomycetia</taxon>
        <taxon>Planctomycetales</taxon>
        <taxon>Planctomycetaceae</taxon>
        <taxon>Planctopirus</taxon>
    </lineage>
</organism>